<name>A0A0A8Z248_ARUDO</name>
<protein>
    <submittedName>
        <fullName evidence="1">Uncharacterized protein</fullName>
    </submittedName>
</protein>
<dbReference type="EMBL" id="GBRH01268963">
    <property type="protein sequence ID" value="JAD28932.1"/>
    <property type="molecule type" value="Transcribed_RNA"/>
</dbReference>
<sequence length="30" mass="3730">MISELLSESFRLHTGTYRNFRAYCQNFRWC</sequence>
<dbReference type="AlphaFoldDB" id="A0A0A8Z248"/>
<organism evidence="1">
    <name type="scientific">Arundo donax</name>
    <name type="common">Giant reed</name>
    <name type="synonym">Donax arundinaceus</name>
    <dbReference type="NCBI Taxonomy" id="35708"/>
    <lineage>
        <taxon>Eukaryota</taxon>
        <taxon>Viridiplantae</taxon>
        <taxon>Streptophyta</taxon>
        <taxon>Embryophyta</taxon>
        <taxon>Tracheophyta</taxon>
        <taxon>Spermatophyta</taxon>
        <taxon>Magnoliopsida</taxon>
        <taxon>Liliopsida</taxon>
        <taxon>Poales</taxon>
        <taxon>Poaceae</taxon>
        <taxon>PACMAD clade</taxon>
        <taxon>Arundinoideae</taxon>
        <taxon>Arundineae</taxon>
        <taxon>Arundo</taxon>
    </lineage>
</organism>
<evidence type="ECO:0000313" key="1">
    <source>
        <dbReference type="EMBL" id="JAD28932.1"/>
    </source>
</evidence>
<proteinExistence type="predicted"/>
<reference evidence="1" key="1">
    <citation type="submission" date="2014-09" db="EMBL/GenBank/DDBJ databases">
        <authorList>
            <person name="Magalhaes I.L.F."/>
            <person name="Oliveira U."/>
            <person name="Santos F.R."/>
            <person name="Vidigal T.H.D.A."/>
            <person name="Brescovit A.D."/>
            <person name="Santos A.J."/>
        </authorList>
    </citation>
    <scope>NUCLEOTIDE SEQUENCE</scope>
    <source>
        <tissue evidence="1">Shoot tissue taken approximately 20 cm above the soil surface</tissue>
    </source>
</reference>
<accession>A0A0A8Z248</accession>
<reference evidence="1" key="2">
    <citation type="journal article" date="2015" name="Data Brief">
        <title>Shoot transcriptome of the giant reed, Arundo donax.</title>
        <authorList>
            <person name="Barrero R.A."/>
            <person name="Guerrero F.D."/>
            <person name="Moolhuijzen P."/>
            <person name="Goolsby J.A."/>
            <person name="Tidwell J."/>
            <person name="Bellgard S.E."/>
            <person name="Bellgard M.I."/>
        </authorList>
    </citation>
    <scope>NUCLEOTIDE SEQUENCE</scope>
    <source>
        <tissue evidence="1">Shoot tissue taken approximately 20 cm above the soil surface</tissue>
    </source>
</reference>